<dbReference type="Pfam" id="PF01288">
    <property type="entry name" value="HPPK"/>
    <property type="match status" value="1"/>
</dbReference>
<keyword evidence="9" id="KW-0289">Folate biosynthesis</keyword>
<comment type="caution">
    <text evidence="13">The sequence shown here is derived from an EMBL/GenBank/DDBJ whole genome shotgun (WGS) entry which is preliminary data.</text>
</comment>
<keyword evidence="8" id="KW-0067">ATP-binding</keyword>
<dbReference type="EMBL" id="JAFNAA010000006">
    <property type="protein sequence ID" value="MBO1108075.1"/>
    <property type="molecule type" value="Genomic_DNA"/>
</dbReference>
<dbReference type="Gene3D" id="3.30.70.560">
    <property type="entry name" value="7,8-Dihydro-6-hydroxymethylpterin-pyrophosphokinase HPPK"/>
    <property type="match status" value="1"/>
</dbReference>
<sequence length="162" mass="18101">MIRTYIAIGSNLVEPVQQARAAIRALAALPDSRLVAVSGLYRSKPMGPQDQPDYINAVAALDTTLTPLALLDATQQIELQQGRVRKAERWGPRTLDLDILLYGDQQIDHPNLIIPHYGMRTREFVLYPLAEIAPALVLPDGSTLQHWVSQVARNNLERWQDA</sequence>
<dbReference type="NCBIfam" id="TIGR01498">
    <property type="entry name" value="folK"/>
    <property type="match status" value="1"/>
</dbReference>
<protein>
    <recommendedName>
        <fullName evidence="4">2-amino-4-hydroxy-6-hydroxymethyldihydropteridine pyrophosphokinase</fullName>
        <ecNumber evidence="3">2.7.6.3</ecNumber>
    </recommendedName>
    <alternativeName>
        <fullName evidence="11">6-hydroxymethyl-7,8-dihydropterin pyrophosphokinase</fullName>
    </alternativeName>
    <alternativeName>
        <fullName evidence="12">7,8-dihydro-6-hydroxymethylpterin-pyrophosphokinase</fullName>
    </alternativeName>
</protein>
<evidence type="ECO:0000256" key="5">
    <source>
        <dbReference type="ARBA" id="ARBA00022679"/>
    </source>
</evidence>
<evidence type="ECO:0000256" key="2">
    <source>
        <dbReference type="ARBA" id="ARBA00005810"/>
    </source>
</evidence>
<dbReference type="InterPro" id="IPR035907">
    <property type="entry name" value="Hppk_sf"/>
</dbReference>
<organism evidence="13 14">
    <name type="scientific">Plesiomonas shigelloides</name>
    <name type="common">Aeromonas shigelloides</name>
    <dbReference type="NCBI Taxonomy" id="703"/>
    <lineage>
        <taxon>Bacteria</taxon>
        <taxon>Pseudomonadati</taxon>
        <taxon>Pseudomonadota</taxon>
        <taxon>Gammaproteobacteria</taxon>
        <taxon>Enterobacterales</taxon>
        <taxon>Enterobacteriaceae</taxon>
        <taxon>Plesiomonas</taxon>
    </lineage>
</organism>
<dbReference type="GO" id="GO:0046656">
    <property type="term" value="P:folic acid biosynthetic process"/>
    <property type="evidence" value="ECO:0007669"/>
    <property type="project" value="UniProtKB-KW"/>
</dbReference>
<evidence type="ECO:0000256" key="11">
    <source>
        <dbReference type="ARBA" id="ARBA00029766"/>
    </source>
</evidence>
<keyword evidence="7 13" id="KW-0418">Kinase</keyword>
<evidence type="ECO:0000256" key="6">
    <source>
        <dbReference type="ARBA" id="ARBA00022741"/>
    </source>
</evidence>
<proteinExistence type="inferred from homology"/>
<dbReference type="PANTHER" id="PTHR43071:SF1">
    <property type="entry name" value="2-AMINO-4-HYDROXY-6-HYDROXYMETHYLDIHYDROPTERIDINE PYROPHOSPHOKINASE"/>
    <property type="match status" value="1"/>
</dbReference>
<evidence type="ECO:0000256" key="7">
    <source>
        <dbReference type="ARBA" id="ARBA00022777"/>
    </source>
</evidence>
<dbReference type="FunFam" id="3.30.70.560:FF:000001">
    <property type="entry name" value="2-amino-4-hydroxy-6-hydroxymethyldihydropteridine pyrophosphokinase"/>
    <property type="match status" value="1"/>
</dbReference>
<evidence type="ECO:0000256" key="1">
    <source>
        <dbReference type="ARBA" id="ARBA00005051"/>
    </source>
</evidence>
<dbReference type="GO" id="GO:0005524">
    <property type="term" value="F:ATP binding"/>
    <property type="evidence" value="ECO:0007669"/>
    <property type="project" value="UniProtKB-KW"/>
</dbReference>
<evidence type="ECO:0000256" key="10">
    <source>
        <dbReference type="ARBA" id="ARBA00029409"/>
    </source>
</evidence>
<dbReference type="CDD" id="cd00483">
    <property type="entry name" value="HPPK"/>
    <property type="match status" value="1"/>
</dbReference>
<evidence type="ECO:0000256" key="4">
    <source>
        <dbReference type="ARBA" id="ARBA00016218"/>
    </source>
</evidence>
<dbReference type="InterPro" id="IPR000550">
    <property type="entry name" value="Hppk"/>
</dbReference>
<dbReference type="GO" id="GO:0003848">
    <property type="term" value="F:2-amino-4-hydroxy-6-hydroxymethyldihydropteridine diphosphokinase activity"/>
    <property type="evidence" value="ECO:0007669"/>
    <property type="project" value="UniProtKB-EC"/>
</dbReference>
<keyword evidence="6" id="KW-0547">Nucleotide-binding</keyword>
<dbReference type="PANTHER" id="PTHR43071">
    <property type="entry name" value="2-AMINO-4-HYDROXY-6-HYDROXYMETHYLDIHYDROPTERIDINE PYROPHOSPHOKINASE"/>
    <property type="match status" value="1"/>
</dbReference>
<dbReference type="KEGG" id="pshi:SAMEA2665130_0439"/>
<comment type="function">
    <text evidence="10">Catalyzes the transfer of pyrophosphate from adenosine triphosphate (ATP) to 6-hydroxymethyl-7,8-dihydropterin, an enzymatic step in folate biosynthesis pathway.</text>
</comment>
<evidence type="ECO:0000256" key="9">
    <source>
        <dbReference type="ARBA" id="ARBA00022909"/>
    </source>
</evidence>
<dbReference type="PROSITE" id="PS00794">
    <property type="entry name" value="HPPK"/>
    <property type="match status" value="1"/>
</dbReference>
<dbReference type="SUPFAM" id="SSF55083">
    <property type="entry name" value="6-hydroxymethyl-7,8-dihydropterin pyrophosphokinase, HPPK"/>
    <property type="match status" value="1"/>
</dbReference>
<dbReference type="RefSeq" id="WP_010862568.1">
    <property type="nucleotide sequence ID" value="NZ_CP062196.1"/>
</dbReference>
<keyword evidence="5 13" id="KW-0808">Transferase</keyword>
<evidence type="ECO:0000313" key="13">
    <source>
        <dbReference type="EMBL" id="MBO1108075.1"/>
    </source>
</evidence>
<dbReference type="AlphaFoldDB" id="A0A379CLE0"/>
<evidence type="ECO:0000256" key="3">
    <source>
        <dbReference type="ARBA" id="ARBA00013253"/>
    </source>
</evidence>
<dbReference type="GO" id="GO:0046654">
    <property type="term" value="P:tetrahydrofolate biosynthetic process"/>
    <property type="evidence" value="ECO:0007669"/>
    <property type="project" value="UniProtKB-UniPathway"/>
</dbReference>
<dbReference type="Proteomes" id="UP000664658">
    <property type="component" value="Unassembled WGS sequence"/>
</dbReference>
<name>A0A379CLE0_PLESH</name>
<gene>
    <name evidence="13" type="primary">folK</name>
    <name evidence="13" type="ORF">J2R62_07545</name>
</gene>
<dbReference type="EC" id="2.7.6.3" evidence="3"/>
<evidence type="ECO:0000313" key="14">
    <source>
        <dbReference type="Proteomes" id="UP000664658"/>
    </source>
</evidence>
<accession>A0A379CLE0</accession>
<reference evidence="13" key="1">
    <citation type="submission" date="2021-03" db="EMBL/GenBank/DDBJ databases">
        <title>Plesiomonas shigelloides zfcc0051, isolated from zebrafish feces.</title>
        <authorList>
            <person name="Vanderhoek Z."/>
            <person name="Gaulke C."/>
        </authorList>
    </citation>
    <scope>NUCLEOTIDE SEQUENCE</scope>
    <source>
        <strain evidence="13">Zfcc0051</strain>
    </source>
</reference>
<evidence type="ECO:0000256" key="12">
    <source>
        <dbReference type="ARBA" id="ARBA00033413"/>
    </source>
</evidence>
<dbReference type="GeneID" id="69705278"/>
<comment type="pathway">
    <text evidence="1">Cofactor biosynthesis; tetrahydrofolate biosynthesis; 2-amino-4-hydroxy-6-hydroxymethyl-7,8-dihydropteridine diphosphate from 7,8-dihydroneopterin triphosphate: step 4/4.</text>
</comment>
<dbReference type="GO" id="GO:0016301">
    <property type="term" value="F:kinase activity"/>
    <property type="evidence" value="ECO:0007669"/>
    <property type="project" value="UniProtKB-KW"/>
</dbReference>
<comment type="similarity">
    <text evidence="2">Belongs to the HPPK family.</text>
</comment>
<evidence type="ECO:0000256" key="8">
    <source>
        <dbReference type="ARBA" id="ARBA00022840"/>
    </source>
</evidence>
<dbReference type="UniPathway" id="UPA00077">
    <property type="reaction ID" value="UER00155"/>
</dbReference>